<protein>
    <submittedName>
        <fullName evidence="18">CFEM domain-containing protein</fullName>
    </submittedName>
</protein>
<dbReference type="GO" id="GO:0005576">
    <property type="term" value="C:extracellular region"/>
    <property type="evidence" value="ECO:0007669"/>
    <property type="project" value="UniProtKB-SubCell"/>
</dbReference>
<proteinExistence type="inferred from homology"/>
<evidence type="ECO:0000256" key="13">
    <source>
        <dbReference type="ARBA" id="ARBA00038359"/>
    </source>
</evidence>
<name>A0A9P8VPG8_9HYPO</name>
<keyword evidence="10 14" id="KW-0472">Membrane</keyword>
<evidence type="ECO:0000256" key="9">
    <source>
        <dbReference type="ARBA" id="ARBA00022989"/>
    </source>
</evidence>
<evidence type="ECO:0000259" key="17">
    <source>
        <dbReference type="Pfam" id="PF20684"/>
    </source>
</evidence>
<feature type="transmembrane region" description="Helical" evidence="14">
    <location>
        <begin position="101"/>
        <end position="122"/>
    </location>
</feature>
<keyword evidence="9 14" id="KW-1133">Transmembrane helix</keyword>
<dbReference type="EMBL" id="JAGPYM010000054">
    <property type="protein sequence ID" value="KAH6871503.1"/>
    <property type="molecule type" value="Genomic_DNA"/>
</dbReference>
<dbReference type="Proteomes" id="UP000777438">
    <property type="component" value="Unassembled WGS sequence"/>
</dbReference>
<evidence type="ECO:0000256" key="5">
    <source>
        <dbReference type="ARBA" id="ARBA00022525"/>
    </source>
</evidence>
<evidence type="ECO:0000256" key="15">
    <source>
        <dbReference type="SAM" id="SignalP"/>
    </source>
</evidence>
<evidence type="ECO:0000256" key="1">
    <source>
        <dbReference type="ARBA" id="ARBA00004141"/>
    </source>
</evidence>
<evidence type="ECO:0000256" key="3">
    <source>
        <dbReference type="ARBA" id="ARBA00004613"/>
    </source>
</evidence>
<keyword evidence="7 14" id="KW-0812">Transmembrane</keyword>
<feature type="domain" description="CFEM" evidence="16">
    <location>
        <begin position="31"/>
        <end position="86"/>
    </location>
</feature>
<dbReference type="GO" id="GO:0098552">
    <property type="term" value="C:side of membrane"/>
    <property type="evidence" value="ECO:0007669"/>
    <property type="project" value="UniProtKB-KW"/>
</dbReference>
<sequence>MALRSLLLLFPLLALSSLTQAFPQSPDNMGFPPCAIHCIGVPLDEVQCDSTNQTCVCMSEQFQRNLSNCVTVNCPVPEALLALNVSHTASGSTVRDRSQTFIISSTVLNALAGVFVIMRFSYKHFAKMELRWDDWVVLATMVSATTMGVLSIHGICGHGLGRDIWTLTPEDISSFGFYFYLLTILYYLCIALNKEALILFYIYIFPSQGIQRLLRVTAVFIAVHGLVFTMVAIFQCRPVQYVWTRWTGASEGSCIPINTVSWLSSVLSVALDLWMLAIPLWQLRHLQLHWKRKVGVGVMFCVGTFVTVVSILRFQSIVAFAKSPNITWDYFDISLWSMAEAFVGVICTSLPVFRLLVVRLFPALSGSSCHDSRHHQRQHQSNGHFTSILDRSHGTSIVTSTRLPAGTETDLKSQGILFQQTFEVQYGDGDEIRLVHEMSDLPPACDGRALP</sequence>
<dbReference type="AlphaFoldDB" id="A0A9P8VPG8"/>
<keyword evidence="8 15" id="KW-0732">Signal</keyword>
<dbReference type="InterPro" id="IPR008427">
    <property type="entry name" value="Extracellular_membr_CFEM_dom"/>
</dbReference>
<accession>A0A9P8VPG8</accession>
<feature type="domain" description="Rhodopsin" evidence="17">
    <location>
        <begin position="118"/>
        <end position="358"/>
    </location>
</feature>
<feature type="transmembrane region" description="Helical" evidence="14">
    <location>
        <begin position="335"/>
        <end position="357"/>
    </location>
</feature>
<keyword evidence="11" id="KW-1015">Disulfide bond</keyword>
<feature type="transmembrane region" description="Helical" evidence="14">
    <location>
        <begin position="134"/>
        <end position="155"/>
    </location>
</feature>
<dbReference type="InterPro" id="IPR052337">
    <property type="entry name" value="SAT4-like"/>
</dbReference>
<comment type="subcellular location">
    <subcellularLocation>
        <location evidence="2">Membrane</location>
        <topology evidence="2">Lipid-anchor</topology>
        <topology evidence="2">GPI-anchor</topology>
    </subcellularLocation>
    <subcellularLocation>
        <location evidence="1">Membrane</location>
        <topology evidence="1">Multi-pass membrane protein</topology>
    </subcellularLocation>
    <subcellularLocation>
        <location evidence="3">Secreted</location>
    </subcellularLocation>
</comment>
<dbReference type="PANTHER" id="PTHR33048:SF143">
    <property type="entry name" value="EXTRACELLULAR MEMBRANE PROTEIN CFEM DOMAIN-CONTAINING PROTEIN-RELATED"/>
    <property type="match status" value="1"/>
</dbReference>
<feature type="transmembrane region" description="Helical" evidence="14">
    <location>
        <begin position="294"/>
        <end position="315"/>
    </location>
</feature>
<evidence type="ECO:0000313" key="19">
    <source>
        <dbReference type="Proteomes" id="UP000777438"/>
    </source>
</evidence>
<keyword evidence="6" id="KW-0336">GPI-anchor</keyword>
<feature type="chain" id="PRO_5040219000" evidence="15">
    <location>
        <begin position="22"/>
        <end position="451"/>
    </location>
</feature>
<evidence type="ECO:0000256" key="7">
    <source>
        <dbReference type="ARBA" id="ARBA00022692"/>
    </source>
</evidence>
<gene>
    <name evidence="18" type="ORF">B0T10DRAFT_466665</name>
</gene>
<dbReference type="InterPro" id="IPR049326">
    <property type="entry name" value="Rhodopsin_dom_fungi"/>
</dbReference>
<keyword evidence="12" id="KW-0449">Lipoprotein</keyword>
<evidence type="ECO:0000259" key="16">
    <source>
        <dbReference type="Pfam" id="PF05730"/>
    </source>
</evidence>
<keyword evidence="19" id="KW-1185">Reference proteome</keyword>
<keyword evidence="6" id="KW-0325">Glycoprotein</keyword>
<comment type="similarity">
    <text evidence="4">Belongs to the RBT5 family.</text>
</comment>
<keyword evidence="5" id="KW-0964">Secreted</keyword>
<evidence type="ECO:0000256" key="11">
    <source>
        <dbReference type="ARBA" id="ARBA00023157"/>
    </source>
</evidence>
<dbReference type="OrthoDB" id="5059520at2759"/>
<comment type="caution">
    <text evidence="18">The sequence shown here is derived from an EMBL/GenBank/DDBJ whole genome shotgun (WGS) entry which is preliminary data.</text>
</comment>
<evidence type="ECO:0000256" key="14">
    <source>
        <dbReference type="SAM" id="Phobius"/>
    </source>
</evidence>
<dbReference type="Pfam" id="PF20684">
    <property type="entry name" value="Fung_rhodopsin"/>
    <property type="match status" value="1"/>
</dbReference>
<organism evidence="18 19">
    <name type="scientific">Thelonectria olida</name>
    <dbReference type="NCBI Taxonomy" id="1576542"/>
    <lineage>
        <taxon>Eukaryota</taxon>
        <taxon>Fungi</taxon>
        <taxon>Dikarya</taxon>
        <taxon>Ascomycota</taxon>
        <taxon>Pezizomycotina</taxon>
        <taxon>Sordariomycetes</taxon>
        <taxon>Hypocreomycetidae</taxon>
        <taxon>Hypocreales</taxon>
        <taxon>Nectriaceae</taxon>
        <taxon>Thelonectria</taxon>
    </lineage>
</organism>
<feature type="transmembrane region" description="Helical" evidence="14">
    <location>
        <begin position="213"/>
        <end position="234"/>
    </location>
</feature>
<evidence type="ECO:0000256" key="10">
    <source>
        <dbReference type="ARBA" id="ARBA00023136"/>
    </source>
</evidence>
<feature type="transmembrane region" description="Helical" evidence="14">
    <location>
        <begin position="262"/>
        <end position="282"/>
    </location>
</feature>
<evidence type="ECO:0000256" key="6">
    <source>
        <dbReference type="ARBA" id="ARBA00022622"/>
    </source>
</evidence>
<comment type="similarity">
    <text evidence="13">Belongs to the SAT4 family.</text>
</comment>
<dbReference type="Pfam" id="PF05730">
    <property type="entry name" value="CFEM"/>
    <property type="match status" value="1"/>
</dbReference>
<reference evidence="18 19" key="1">
    <citation type="journal article" date="2021" name="Nat. Commun.">
        <title>Genetic determinants of endophytism in the Arabidopsis root mycobiome.</title>
        <authorList>
            <person name="Mesny F."/>
            <person name="Miyauchi S."/>
            <person name="Thiergart T."/>
            <person name="Pickel B."/>
            <person name="Atanasova L."/>
            <person name="Karlsson M."/>
            <person name="Huettel B."/>
            <person name="Barry K.W."/>
            <person name="Haridas S."/>
            <person name="Chen C."/>
            <person name="Bauer D."/>
            <person name="Andreopoulos W."/>
            <person name="Pangilinan J."/>
            <person name="LaButti K."/>
            <person name="Riley R."/>
            <person name="Lipzen A."/>
            <person name="Clum A."/>
            <person name="Drula E."/>
            <person name="Henrissat B."/>
            <person name="Kohler A."/>
            <person name="Grigoriev I.V."/>
            <person name="Martin F.M."/>
            <person name="Hacquard S."/>
        </authorList>
    </citation>
    <scope>NUCLEOTIDE SEQUENCE [LARGE SCALE GENOMIC DNA]</scope>
    <source>
        <strain evidence="18 19">MPI-CAGE-CH-0241</strain>
    </source>
</reference>
<dbReference type="PANTHER" id="PTHR33048">
    <property type="entry name" value="PTH11-LIKE INTEGRAL MEMBRANE PROTEIN (AFU_ORTHOLOGUE AFUA_5G11245)"/>
    <property type="match status" value="1"/>
</dbReference>
<evidence type="ECO:0000256" key="12">
    <source>
        <dbReference type="ARBA" id="ARBA00023288"/>
    </source>
</evidence>
<evidence type="ECO:0000256" key="2">
    <source>
        <dbReference type="ARBA" id="ARBA00004589"/>
    </source>
</evidence>
<evidence type="ECO:0000256" key="4">
    <source>
        <dbReference type="ARBA" id="ARBA00010031"/>
    </source>
</evidence>
<evidence type="ECO:0000256" key="8">
    <source>
        <dbReference type="ARBA" id="ARBA00022729"/>
    </source>
</evidence>
<evidence type="ECO:0000313" key="18">
    <source>
        <dbReference type="EMBL" id="KAH6871503.1"/>
    </source>
</evidence>
<feature type="signal peptide" evidence="15">
    <location>
        <begin position="1"/>
        <end position="21"/>
    </location>
</feature>